<keyword evidence="3" id="KW-1185">Reference proteome</keyword>
<feature type="signal peptide" evidence="1">
    <location>
        <begin position="1"/>
        <end position="23"/>
    </location>
</feature>
<sequence length="220" mass="23894">MKASTALRQVAMAAICLALGACATTRPINYSGLESSPELQPNPDDSSGRVPYAYTPEVDWHRYDKAIVEPVTIYRGPDNQFEKVSEQDKQDLADFMRTKFGEALSTRFGLVNRPDQRTLLVKLTLTGAKATKQFVGTVTKFDLAGGPYNVVQSIRGKEGAMSGSVSYAVEIYDASSHRLLNAYVAKQYPNAMNVKATFGALGASKTGIKKGADDLMARLD</sequence>
<evidence type="ECO:0000313" key="3">
    <source>
        <dbReference type="Proteomes" id="UP001620408"/>
    </source>
</evidence>
<keyword evidence="1" id="KW-0732">Signal</keyword>
<dbReference type="EMBL" id="JADIKD010000012">
    <property type="protein sequence ID" value="MFK2918787.1"/>
    <property type="molecule type" value="Genomic_DNA"/>
</dbReference>
<comment type="caution">
    <text evidence="2">The sequence shown here is derived from an EMBL/GenBank/DDBJ whole genome shotgun (WGS) entry which is preliminary data.</text>
</comment>
<organism evidence="2 3">
    <name type="scientific">Dyella koreensis</name>
    <dbReference type="NCBI Taxonomy" id="311235"/>
    <lineage>
        <taxon>Bacteria</taxon>
        <taxon>Pseudomonadati</taxon>
        <taxon>Pseudomonadota</taxon>
        <taxon>Gammaproteobacteria</taxon>
        <taxon>Lysobacterales</taxon>
        <taxon>Rhodanobacteraceae</taxon>
        <taxon>Dyella</taxon>
    </lineage>
</organism>
<reference evidence="2 3" key="1">
    <citation type="submission" date="2020-10" db="EMBL/GenBank/DDBJ databases">
        <title>Phylogeny of dyella-like bacteria.</title>
        <authorList>
            <person name="Fu J."/>
        </authorList>
    </citation>
    <scope>NUCLEOTIDE SEQUENCE [LARGE SCALE GENOMIC DNA]</scope>
    <source>
        <strain evidence="2 3">BB4</strain>
    </source>
</reference>
<dbReference type="Pfam" id="PF11769">
    <property type="entry name" value="DUF3313"/>
    <property type="match status" value="1"/>
</dbReference>
<name>A0ABW8KA54_9GAMM</name>
<dbReference type="Proteomes" id="UP001620408">
    <property type="component" value="Unassembled WGS sequence"/>
</dbReference>
<accession>A0ABW8KA54</accession>
<protein>
    <submittedName>
        <fullName evidence="2">DUF3313 domain-containing protein</fullName>
    </submittedName>
</protein>
<dbReference type="InterPro" id="IPR021747">
    <property type="entry name" value="DUF3313"/>
</dbReference>
<dbReference type="RefSeq" id="WP_379983597.1">
    <property type="nucleotide sequence ID" value="NZ_JADIKD010000012.1"/>
</dbReference>
<evidence type="ECO:0000256" key="1">
    <source>
        <dbReference type="SAM" id="SignalP"/>
    </source>
</evidence>
<feature type="chain" id="PRO_5046756246" evidence="1">
    <location>
        <begin position="24"/>
        <end position="220"/>
    </location>
</feature>
<evidence type="ECO:0000313" key="2">
    <source>
        <dbReference type="EMBL" id="MFK2918787.1"/>
    </source>
</evidence>
<gene>
    <name evidence="2" type="ORF">ISS97_16060</name>
</gene>
<dbReference type="PROSITE" id="PS51257">
    <property type="entry name" value="PROKAR_LIPOPROTEIN"/>
    <property type="match status" value="1"/>
</dbReference>
<proteinExistence type="predicted"/>